<keyword evidence="2" id="KW-1185">Reference proteome</keyword>
<reference evidence="1 2" key="1">
    <citation type="submission" date="2020-02" db="EMBL/GenBank/DDBJ databases">
        <authorList>
            <person name="Kim M.K."/>
        </authorList>
    </citation>
    <scope>NUCLEOTIDE SEQUENCE [LARGE SCALE GENOMIC DNA]</scope>
    <source>
        <strain evidence="1 2">17J57-3</strain>
    </source>
</reference>
<dbReference type="Proteomes" id="UP000482155">
    <property type="component" value="Unassembled WGS sequence"/>
</dbReference>
<gene>
    <name evidence="1" type="ORF">G3574_03855</name>
</gene>
<organism evidence="1 2">
    <name type="scientific">Noviherbaspirillum galbum</name>
    <dbReference type="NCBI Taxonomy" id="2709383"/>
    <lineage>
        <taxon>Bacteria</taxon>
        <taxon>Pseudomonadati</taxon>
        <taxon>Pseudomonadota</taxon>
        <taxon>Betaproteobacteria</taxon>
        <taxon>Burkholderiales</taxon>
        <taxon>Oxalobacteraceae</taxon>
        <taxon>Noviherbaspirillum</taxon>
    </lineage>
</organism>
<dbReference type="AlphaFoldDB" id="A0A6B3SLF4"/>
<proteinExistence type="predicted"/>
<evidence type="ECO:0000313" key="1">
    <source>
        <dbReference type="EMBL" id="NEX60205.1"/>
    </source>
</evidence>
<accession>A0A6B3SLF4</accession>
<dbReference type="EMBL" id="JAAIVB010000011">
    <property type="protein sequence ID" value="NEX60205.1"/>
    <property type="molecule type" value="Genomic_DNA"/>
</dbReference>
<dbReference type="RefSeq" id="WP_163960698.1">
    <property type="nucleotide sequence ID" value="NZ_JAAIVB010000011.1"/>
</dbReference>
<comment type="caution">
    <text evidence="1">The sequence shown here is derived from an EMBL/GenBank/DDBJ whole genome shotgun (WGS) entry which is preliminary data.</text>
</comment>
<sequence>MPRDIPKQKRFRPFQLQRKYEEAPAKALTMTPAEVRDLVDAELAFLADVHAAVSYSMFERIKRQQFCERIMQKMDLRMPVSMLTNREAGFLIDLEKNK</sequence>
<protein>
    <submittedName>
        <fullName evidence="1">Uncharacterized protein</fullName>
    </submittedName>
</protein>
<name>A0A6B3SLF4_9BURK</name>
<evidence type="ECO:0000313" key="2">
    <source>
        <dbReference type="Proteomes" id="UP000482155"/>
    </source>
</evidence>